<dbReference type="AlphaFoldDB" id="A0A0W8IBN6"/>
<reference evidence="3" key="1">
    <citation type="submission" date="2015-12" db="EMBL/GenBank/DDBJ databases">
        <authorList>
            <person name="Nair G.R."/>
            <person name="Kaur G."/>
            <person name="Mayilraj S."/>
        </authorList>
    </citation>
    <scope>NUCLEOTIDE SEQUENCE [LARGE SCALE GENOMIC DNA]</scope>
    <source>
        <strain evidence="3">CD08_4</strain>
    </source>
</reference>
<proteinExistence type="predicted"/>
<accession>A0A0W8IBN6</accession>
<name>A0A0W8IBN6_KOCRO</name>
<dbReference type="Proteomes" id="UP000053512">
    <property type="component" value="Unassembled WGS sequence"/>
</dbReference>
<protein>
    <submittedName>
        <fullName evidence="2">Uncharacterized protein</fullName>
    </submittedName>
</protein>
<feature type="transmembrane region" description="Helical" evidence="1">
    <location>
        <begin position="169"/>
        <end position="189"/>
    </location>
</feature>
<evidence type="ECO:0000313" key="3">
    <source>
        <dbReference type="Proteomes" id="UP000053512"/>
    </source>
</evidence>
<keyword evidence="1" id="KW-1133">Transmembrane helix</keyword>
<evidence type="ECO:0000313" key="2">
    <source>
        <dbReference type="EMBL" id="KUG57367.1"/>
    </source>
</evidence>
<feature type="transmembrane region" description="Helical" evidence="1">
    <location>
        <begin position="125"/>
        <end position="149"/>
    </location>
</feature>
<comment type="caution">
    <text evidence="2">The sequence shown here is derived from an EMBL/GenBank/DDBJ whole genome shotgun (WGS) entry which is preliminary data.</text>
</comment>
<sequence>MLNWVVLLIPPTTLFTALAFWFGWTMTDSRSRYFGLDPSTLEFTNTDYVLRSPDALIAPTIFIAFAMLLGLVMHAFVRRILNSDVDLRIVRLAATGSAVLGFVAIALVVHSLLFDDPFDLQLVRLLLRPALLGGGALCMAYSYFILVAVTDHSDTRPSSAPAPAWEQSVYLTLVFLVVLSLFWATTLYARDEGRVRAEHIAGHLKDQPAVTVYSAESLALGSSVSVERNDMPDARYRYKYSGLRLLVRSADKFFLLPNGWTHGKGTTIIIKDEPSIRIELKPGKS</sequence>
<evidence type="ECO:0000256" key="1">
    <source>
        <dbReference type="SAM" id="Phobius"/>
    </source>
</evidence>
<keyword evidence="1" id="KW-0472">Membrane</keyword>
<feature type="transmembrane region" description="Helical" evidence="1">
    <location>
        <begin position="89"/>
        <end position="113"/>
    </location>
</feature>
<feature type="transmembrane region" description="Helical" evidence="1">
    <location>
        <begin position="6"/>
        <end position="24"/>
    </location>
</feature>
<feature type="transmembrane region" description="Helical" evidence="1">
    <location>
        <begin position="56"/>
        <end position="77"/>
    </location>
</feature>
<gene>
    <name evidence="2" type="ORF">AVL61_16910</name>
</gene>
<keyword evidence="1" id="KW-0812">Transmembrane</keyword>
<organism evidence="2 3">
    <name type="scientific">Kocuria rosea subsp. polaris</name>
    <dbReference type="NCBI Taxonomy" id="136273"/>
    <lineage>
        <taxon>Bacteria</taxon>
        <taxon>Bacillati</taxon>
        <taxon>Actinomycetota</taxon>
        <taxon>Actinomycetes</taxon>
        <taxon>Micrococcales</taxon>
        <taxon>Micrococcaceae</taxon>
        <taxon>Kocuria</taxon>
    </lineage>
</organism>
<dbReference type="EMBL" id="LQBK01000016">
    <property type="protein sequence ID" value="KUG57367.1"/>
    <property type="molecule type" value="Genomic_DNA"/>
</dbReference>